<keyword evidence="3" id="KW-0433">Leucine-rich repeat</keyword>
<dbReference type="InterPro" id="IPR043136">
    <property type="entry name" value="B30.2/SPRY_sf"/>
</dbReference>
<dbReference type="InterPro" id="IPR029495">
    <property type="entry name" value="NACHT-assoc"/>
</dbReference>
<name>A0A6Q2XM07_ESOLU</name>
<evidence type="ECO:0008006" key="13">
    <source>
        <dbReference type="Google" id="ProtNLM"/>
    </source>
</evidence>
<feature type="region of interest" description="Disordered" evidence="7">
    <location>
        <begin position="176"/>
        <end position="197"/>
    </location>
</feature>
<keyword evidence="12" id="KW-1185">Reference proteome</keyword>
<keyword evidence="4" id="KW-0677">Repeat</keyword>
<keyword evidence="2" id="KW-0963">Cytoplasm</keyword>
<feature type="domain" description="Pyrin" evidence="9">
    <location>
        <begin position="1"/>
        <end position="91"/>
    </location>
</feature>
<dbReference type="PANTHER" id="PTHR24106">
    <property type="entry name" value="NACHT, LRR AND CARD DOMAINS-CONTAINING"/>
    <property type="match status" value="1"/>
</dbReference>
<dbReference type="SMART" id="SM00368">
    <property type="entry name" value="LRR_RI"/>
    <property type="match status" value="5"/>
</dbReference>
<reference evidence="11" key="3">
    <citation type="submission" date="2025-08" db="UniProtKB">
        <authorList>
            <consortium name="Ensembl"/>
        </authorList>
    </citation>
    <scope>IDENTIFICATION</scope>
</reference>
<dbReference type="PROSITE" id="PS50824">
    <property type="entry name" value="DAPIN"/>
    <property type="match status" value="1"/>
</dbReference>
<dbReference type="Pfam" id="PF17776">
    <property type="entry name" value="NLRC4_HD2"/>
    <property type="match status" value="1"/>
</dbReference>
<dbReference type="PRINTS" id="PR01407">
    <property type="entry name" value="BUTYPHLNCDUF"/>
</dbReference>
<dbReference type="InterPro" id="IPR003877">
    <property type="entry name" value="SPRY_dom"/>
</dbReference>
<dbReference type="Pfam" id="PF17779">
    <property type="entry name" value="WHD_NOD2"/>
    <property type="match status" value="1"/>
</dbReference>
<feature type="region of interest" description="Disordered" evidence="7">
    <location>
        <begin position="125"/>
        <end position="145"/>
    </location>
</feature>
<evidence type="ECO:0000256" key="2">
    <source>
        <dbReference type="ARBA" id="ARBA00022490"/>
    </source>
</evidence>
<dbReference type="CDD" id="cd08321">
    <property type="entry name" value="Pyrin_ASC-like"/>
    <property type="match status" value="1"/>
</dbReference>
<evidence type="ECO:0000256" key="7">
    <source>
        <dbReference type="SAM" id="MobiDB-lite"/>
    </source>
</evidence>
<organism evidence="11 12">
    <name type="scientific">Esox lucius</name>
    <name type="common">Northern pike</name>
    <dbReference type="NCBI Taxonomy" id="8010"/>
    <lineage>
        <taxon>Eukaryota</taxon>
        <taxon>Metazoa</taxon>
        <taxon>Chordata</taxon>
        <taxon>Craniata</taxon>
        <taxon>Vertebrata</taxon>
        <taxon>Euteleostomi</taxon>
        <taxon>Actinopterygii</taxon>
        <taxon>Neopterygii</taxon>
        <taxon>Teleostei</taxon>
        <taxon>Protacanthopterygii</taxon>
        <taxon>Esociformes</taxon>
        <taxon>Esocidae</taxon>
        <taxon>Esox</taxon>
    </lineage>
</organism>
<dbReference type="GeneTree" id="ENSGT01150000286904"/>
<dbReference type="GO" id="GO:0005737">
    <property type="term" value="C:cytoplasm"/>
    <property type="evidence" value="ECO:0007669"/>
    <property type="project" value="UniProtKB-SubCell"/>
</dbReference>
<dbReference type="PROSITE" id="PS50837">
    <property type="entry name" value="NACHT"/>
    <property type="match status" value="1"/>
</dbReference>
<evidence type="ECO:0000259" key="8">
    <source>
        <dbReference type="PROSITE" id="PS50188"/>
    </source>
</evidence>
<dbReference type="Ensembl" id="ENSELUT00000046227.2">
    <property type="protein sequence ID" value="ENSELUP00000054196.2"/>
    <property type="gene ID" value="ENSELUG00000025544.2"/>
</dbReference>
<dbReference type="SUPFAM" id="SSF52047">
    <property type="entry name" value="RNI-like"/>
    <property type="match status" value="1"/>
</dbReference>
<dbReference type="InParanoid" id="A0A6Q2XM07"/>
<dbReference type="FunFam" id="3.40.50.300:FF:001524">
    <property type="entry name" value="Si:dkey-126g1.7"/>
    <property type="match status" value="1"/>
</dbReference>
<dbReference type="PROSITE" id="PS50188">
    <property type="entry name" value="B302_SPRY"/>
    <property type="match status" value="1"/>
</dbReference>
<dbReference type="InterPro" id="IPR003879">
    <property type="entry name" value="Butyrophylin_SPRY"/>
</dbReference>
<dbReference type="InterPro" id="IPR041267">
    <property type="entry name" value="NLRP_HD2"/>
</dbReference>
<dbReference type="InterPro" id="IPR001870">
    <property type="entry name" value="B30.2/SPRY"/>
</dbReference>
<reference evidence="11" key="4">
    <citation type="submission" date="2025-09" db="UniProtKB">
        <authorList>
            <consortium name="Ensembl"/>
        </authorList>
    </citation>
    <scope>IDENTIFICATION</scope>
</reference>
<dbReference type="Gene3D" id="3.40.50.300">
    <property type="entry name" value="P-loop containing nucleotide triphosphate hydrolases"/>
    <property type="match status" value="1"/>
</dbReference>
<dbReference type="SMART" id="SM00589">
    <property type="entry name" value="PRY"/>
    <property type="match status" value="1"/>
</dbReference>
<comment type="subcellular location">
    <subcellularLocation>
        <location evidence="1">Cytoplasm</location>
    </subcellularLocation>
</comment>
<dbReference type="Gene3D" id="1.10.533.10">
    <property type="entry name" value="Death Domain, Fas"/>
    <property type="match status" value="1"/>
</dbReference>
<dbReference type="SMART" id="SM01289">
    <property type="entry name" value="PYRIN"/>
    <property type="match status" value="1"/>
</dbReference>
<dbReference type="InterPro" id="IPR032675">
    <property type="entry name" value="LRR_dom_sf"/>
</dbReference>
<dbReference type="GO" id="GO:0005524">
    <property type="term" value="F:ATP binding"/>
    <property type="evidence" value="ECO:0007669"/>
    <property type="project" value="UniProtKB-KW"/>
</dbReference>
<evidence type="ECO:0000256" key="1">
    <source>
        <dbReference type="ARBA" id="ARBA00004496"/>
    </source>
</evidence>
<dbReference type="Pfam" id="PF13765">
    <property type="entry name" value="PRY"/>
    <property type="match status" value="1"/>
</dbReference>
<dbReference type="Proteomes" id="UP000265140">
    <property type="component" value="Chromosome 5"/>
</dbReference>
<evidence type="ECO:0000259" key="9">
    <source>
        <dbReference type="PROSITE" id="PS50824"/>
    </source>
</evidence>
<evidence type="ECO:0000256" key="3">
    <source>
        <dbReference type="ARBA" id="ARBA00022614"/>
    </source>
</evidence>
<reference evidence="11" key="2">
    <citation type="submission" date="2020-02" db="EMBL/GenBank/DDBJ databases">
        <title>Esox lucius (northern pike) genome, fEsoLuc1, primary haplotype.</title>
        <authorList>
            <person name="Myers G."/>
            <person name="Karagic N."/>
            <person name="Meyer A."/>
            <person name="Pippel M."/>
            <person name="Reichard M."/>
            <person name="Winkler S."/>
            <person name="Tracey A."/>
            <person name="Sims Y."/>
            <person name="Howe K."/>
            <person name="Rhie A."/>
            <person name="Formenti G."/>
            <person name="Durbin R."/>
            <person name="Fedrigo O."/>
            <person name="Jarvis E.D."/>
        </authorList>
    </citation>
    <scope>NUCLEOTIDE SEQUENCE [LARGE SCALE GENOMIC DNA]</scope>
</reference>
<dbReference type="Gene3D" id="3.80.10.10">
    <property type="entry name" value="Ribonuclease Inhibitor"/>
    <property type="match status" value="1"/>
</dbReference>
<dbReference type="SMART" id="SM00449">
    <property type="entry name" value="SPRY"/>
    <property type="match status" value="1"/>
</dbReference>
<proteinExistence type="predicted"/>
<evidence type="ECO:0000256" key="5">
    <source>
        <dbReference type="ARBA" id="ARBA00022741"/>
    </source>
</evidence>
<dbReference type="Pfam" id="PF00622">
    <property type="entry name" value="SPRY"/>
    <property type="match status" value="1"/>
</dbReference>
<dbReference type="OMA" id="SNEIMAN"/>
<keyword evidence="5" id="KW-0547">Nucleotide-binding</keyword>
<evidence type="ECO:0000256" key="4">
    <source>
        <dbReference type="ARBA" id="ARBA00022737"/>
    </source>
</evidence>
<evidence type="ECO:0000313" key="11">
    <source>
        <dbReference type="Ensembl" id="ENSELUP00000054196.2"/>
    </source>
</evidence>
<dbReference type="InterPro" id="IPR011029">
    <property type="entry name" value="DEATH-like_dom_sf"/>
</dbReference>
<evidence type="ECO:0000313" key="12">
    <source>
        <dbReference type="Proteomes" id="UP000265140"/>
    </source>
</evidence>
<dbReference type="InterPro" id="IPR013320">
    <property type="entry name" value="ConA-like_dom_sf"/>
</dbReference>
<dbReference type="Gene3D" id="2.60.120.920">
    <property type="match status" value="1"/>
</dbReference>
<dbReference type="InterPro" id="IPR051261">
    <property type="entry name" value="NLR"/>
</dbReference>
<evidence type="ECO:0000256" key="6">
    <source>
        <dbReference type="ARBA" id="ARBA00022840"/>
    </source>
</evidence>
<dbReference type="InterPro" id="IPR027417">
    <property type="entry name" value="P-loop_NTPase"/>
</dbReference>
<keyword evidence="6" id="KW-0067">ATP-binding</keyword>
<evidence type="ECO:0000259" key="10">
    <source>
        <dbReference type="PROSITE" id="PS50837"/>
    </source>
</evidence>
<dbReference type="Pfam" id="PF02758">
    <property type="entry name" value="PYRIN"/>
    <property type="match status" value="1"/>
</dbReference>
<dbReference type="InterPro" id="IPR004020">
    <property type="entry name" value="DAPIN"/>
</dbReference>
<sequence length="1107" mass="124609">MAPTIKKLLLETLEELVEDELKRFKWHLSEGVLENFPHIRKSQLEKADRQDTVDKMVKTYGHEGAVEMSLEILRKMNQNDLAEKLRGDSQTATFTLRHQATQPNSPKLSSFLMLFGCASSSILNGGKSDDRMRSKHKRKKTVEKPSKTFQKELKSNLVKQGNENLNMVYTEPCITDGGSDDVSNEPDVGQIETSRRPAKQKMPLNYSNIFQTSSGADRYIRTLMTVGVAGIGKTVSVQKFILDWSEGKANQDLQFLFPITFRDLNSLKEKKLSLIELINHFFKETKESGMSNYDDVNVLFIFDGLDDFEHPLDFQSIETCCDVRESTSVDVLLTNLIKGNLLPYAQIWITSRPAAANRIPPEYIDYVMEAQGFNDLQKEEFLKKKINDESLAIRVIEHIKSYRGLYMMCNIPEFCWISATVLEKIGVEPESGEMPKTITQMYGQFLAFQKKDGAESCVDLLWTKESILSMGKLAFQQLDKGNQIFFEEDLNNCGINDSEINLYSGVCTSLFVDNCEQSQGKVFNFKHPSVQAFLAALYVFLSFRLGENLMSKQKKDNRVNNFYKDAVDKALNSESGHLDLFLRFLLGLSLESNQGLLQGFLTETGNSSNNIEETIKYIKEKIRKNPSPESCVNLFICLTELNDHSLVEDIQRFLSSGSLSETKLSAAQWRALVFVLLTSSKELEEFDLRKYCRSEDGLLRNIPTLRVNRGARLEIIQKSSRLEVGLLRLLPVVKASQKAVLTHCNLSHSSCEALVSVLSSNSSLLKELDLNINNLEDSGVKRLSSGLTSIHCKLEILRLNRCNLTERCCEVLASVLSSNSSHLTNLDLSDNDLKDSGVKLLSVGLAKPECKLEILRLSGCLVTVDGFTSLNLAVSSKRSHLRELDLSYNHPGDIGVKLFSKALKNTSNKLQKIIVEPKGEIWLKPGLKKYTCELTLDPNTAHKQFSFSRSNRKVSRKQMSTSGEKVADHPERFDKTPQVLCAEGLSGRSYWEAEWSGLGASIGVAYKSIGRKGDGDDCVFGLNDMSWCLECSNKCSYTAWHNNKSTVITIPSLSHRVGVYLDWPAGTLSFYSVSSNTLTHLHTFQKTFAEPLYPGLKVPKLSWIVFR</sequence>
<dbReference type="AlphaFoldDB" id="A0A6Q2XM07"/>
<dbReference type="CDD" id="cd16040">
    <property type="entry name" value="SPRY_PRY_SNTX"/>
    <property type="match status" value="1"/>
</dbReference>
<dbReference type="Bgee" id="ENSELUG00000025544">
    <property type="expression patterns" value="Expressed in camera-type eye and 2 other cell types or tissues"/>
</dbReference>
<dbReference type="InterPro" id="IPR041075">
    <property type="entry name" value="NOD1/2_WH"/>
</dbReference>
<dbReference type="InterPro" id="IPR006574">
    <property type="entry name" value="PRY"/>
</dbReference>
<dbReference type="Pfam" id="PF14484">
    <property type="entry name" value="FISNA"/>
    <property type="match status" value="1"/>
</dbReference>
<dbReference type="SUPFAM" id="SSF49899">
    <property type="entry name" value="Concanavalin A-like lectins/glucanases"/>
    <property type="match status" value="1"/>
</dbReference>
<dbReference type="Pfam" id="PF05729">
    <property type="entry name" value="NACHT"/>
    <property type="match status" value="1"/>
</dbReference>
<reference evidence="12" key="1">
    <citation type="journal article" date="2014" name="PLoS ONE">
        <title>The genome and linkage map of the northern pike (Esox lucius): conserved synteny revealed between the salmonid sister group and the Neoteleostei.</title>
        <authorList>
            <person name="Rondeau E.B."/>
            <person name="Minkley D.R."/>
            <person name="Leong J.S."/>
            <person name="Messmer A.M."/>
            <person name="Jantzen J.R."/>
            <person name="von Schalburg K.R."/>
            <person name="Lemon C."/>
            <person name="Bird N.H."/>
            <person name="Koop B.F."/>
        </authorList>
    </citation>
    <scope>NUCLEOTIDE SEQUENCE</scope>
</reference>
<dbReference type="SMART" id="SM01288">
    <property type="entry name" value="FISNA"/>
    <property type="match status" value="1"/>
</dbReference>
<dbReference type="InterPro" id="IPR007111">
    <property type="entry name" value="NACHT_NTPase"/>
</dbReference>
<protein>
    <recommendedName>
        <fullName evidence="13">B30.2/SPRY domain-containing protein</fullName>
    </recommendedName>
</protein>
<dbReference type="SUPFAM" id="SSF47986">
    <property type="entry name" value="DEATH domain"/>
    <property type="match status" value="1"/>
</dbReference>
<feature type="domain" description="B30.2/SPRY" evidence="8">
    <location>
        <begin position="914"/>
        <end position="1107"/>
    </location>
</feature>
<feature type="domain" description="NACHT" evidence="10">
    <location>
        <begin position="221"/>
        <end position="355"/>
    </location>
</feature>
<accession>A0A6Q2XM07</accession>